<sequence length="121" mass="13732">MKPALFTLTAILPFIIQAAPAEEPGLELNNKETEFDKREVSGCKLRTDKNFWDSPYPCEPRAGSFSRLSPINVVCKGQIGDTNWYKTKKGYWLRNSGRTAPPLCFKNGRPLDRFPLPRCVI</sequence>
<evidence type="ECO:0000313" key="2">
    <source>
        <dbReference type="EMBL" id="OJJ41827.1"/>
    </source>
</evidence>
<protein>
    <submittedName>
        <fullName evidence="2">Uncharacterized protein</fullName>
    </submittedName>
</protein>
<keyword evidence="1" id="KW-0732">Signal</keyword>
<dbReference type="RefSeq" id="XP_040695503.1">
    <property type="nucleotide sequence ID" value="XM_040834229.1"/>
</dbReference>
<dbReference type="VEuPathDB" id="FungiDB:ASPWEDRAFT_35438"/>
<feature type="signal peptide" evidence="1">
    <location>
        <begin position="1"/>
        <end position="21"/>
    </location>
</feature>
<feature type="chain" id="PRO_5012702227" evidence="1">
    <location>
        <begin position="22"/>
        <end position="121"/>
    </location>
</feature>
<evidence type="ECO:0000313" key="3">
    <source>
        <dbReference type="Proteomes" id="UP000184383"/>
    </source>
</evidence>
<dbReference type="EMBL" id="KV878209">
    <property type="protein sequence ID" value="OJJ41827.1"/>
    <property type="molecule type" value="Genomic_DNA"/>
</dbReference>
<dbReference type="AlphaFoldDB" id="A0A1L9S3T5"/>
<dbReference type="Proteomes" id="UP000184383">
    <property type="component" value="Unassembled WGS sequence"/>
</dbReference>
<name>A0A1L9S3T5_ASPWE</name>
<accession>A0A1L9S3T5</accession>
<proteinExistence type="predicted"/>
<dbReference type="GeneID" id="63750077"/>
<gene>
    <name evidence="2" type="ORF">ASPWEDRAFT_35438</name>
</gene>
<evidence type="ECO:0000256" key="1">
    <source>
        <dbReference type="SAM" id="SignalP"/>
    </source>
</evidence>
<reference evidence="3" key="1">
    <citation type="journal article" date="2017" name="Genome Biol.">
        <title>Comparative genomics reveals high biological diversity and specific adaptations in the industrially and medically important fungal genus Aspergillus.</title>
        <authorList>
            <person name="de Vries R.P."/>
            <person name="Riley R."/>
            <person name="Wiebenga A."/>
            <person name="Aguilar-Osorio G."/>
            <person name="Amillis S."/>
            <person name="Uchima C.A."/>
            <person name="Anderluh G."/>
            <person name="Asadollahi M."/>
            <person name="Askin M."/>
            <person name="Barry K."/>
            <person name="Battaglia E."/>
            <person name="Bayram O."/>
            <person name="Benocci T."/>
            <person name="Braus-Stromeyer S.A."/>
            <person name="Caldana C."/>
            <person name="Canovas D."/>
            <person name="Cerqueira G.C."/>
            <person name="Chen F."/>
            <person name="Chen W."/>
            <person name="Choi C."/>
            <person name="Clum A."/>
            <person name="Dos Santos R.A."/>
            <person name="Damasio A.R."/>
            <person name="Diallinas G."/>
            <person name="Emri T."/>
            <person name="Fekete E."/>
            <person name="Flipphi M."/>
            <person name="Freyberg S."/>
            <person name="Gallo A."/>
            <person name="Gournas C."/>
            <person name="Habgood R."/>
            <person name="Hainaut M."/>
            <person name="Harispe M.L."/>
            <person name="Henrissat B."/>
            <person name="Hilden K.S."/>
            <person name="Hope R."/>
            <person name="Hossain A."/>
            <person name="Karabika E."/>
            <person name="Karaffa L."/>
            <person name="Karanyi Z."/>
            <person name="Krasevec N."/>
            <person name="Kuo A."/>
            <person name="Kusch H."/>
            <person name="LaButti K."/>
            <person name="Lagendijk E.L."/>
            <person name="Lapidus A."/>
            <person name="Levasseur A."/>
            <person name="Lindquist E."/>
            <person name="Lipzen A."/>
            <person name="Logrieco A.F."/>
            <person name="MacCabe A."/>
            <person name="Maekelae M.R."/>
            <person name="Malavazi I."/>
            <person name="Melin P."/>
            <person name="Meyer V."/>
            <person name="Mielnichuk N."/>
            <person name="Miskei M."/>
            <person name="Molnar A.P."/>
            <person name="Mule G."/>
            <person name="Ngan C.Y."/>
            <person name="Orejas M."/>
            <person name="Orosz E."/>
            <person name="Ouedraogo J.P."/>
            <person name="Overkamp K.M."/>
            <person name="Park H.-S."/>
            <person name="Perrone G."/>
            <person name="Piumi F."/>
            <person name="Punt P.J."/>
            <person name="Ram A.F."/>
            <person name="Ramon A."/>
            <person name="Rauscher S."/>
            <person name="Record E."/>
            <person name="Riano-Pachon D.M."/>
            <person name="Robert V."/>
            <person name="Roehrig J."/>
            <person name="Ruller R."/>
            <person name="Salamov A."/>
            <person name="Salih N.S."/>
            <person name="Samson R.A."/>
            <person name="Sandor E."/>
            <person name="Sanguinetti M."/>
            <person name="Schuetze T."/>
            <person name="Sepcic K."/>
            <person name="Shelest E."/>
            <person name="Sherlock G."/>
            <person name="Sophianopoulou V."/>
            <person name="Squina F.M."/>
            <person name="Sun H."/>
            <person name="Susca A."/>
            <person name="Todd R.B."/>
            <person name="Tsang A."/>
            <person name="Unkles S.E."/>
            <person name="van de Wiele N."/>
            <person name="van Rossen-Uffink D."/>
            <person name="Oliveira J.V."/>
            <person name="Vesth T.C."/>
            <person name="Visser J."/>
            <person name="Yu J.-H."/>
            <person name="Zhou M."/>
            <person name="Andersen M.R."/>
            <person name="Archer D.B."/>
            <person name="Baker S.E."/>
            <person name="Benoit I."/>
            <person name="Brakhage A.A."/>
            <person name="Braus G.H."/>
            <person name="Fischer R."/>
            <person name="Frisvad J.C."/>
            <person name="Goldman G.H."/>
            <person name="Houbraken J."/>
            <person name="Oakley B."/>
            <person name="Pocsi I."/>
            <person name="Scazzocchio C."/>
            <person name="Seiboth B."/>
            <person name="vanKuyk P.A."/>
            <person name="Wortman J."/>
            <person name="Dyer P.S."/>
            <person name="Grigoriev I.V."/>
        </authorList>
    </citation>
    <scope>NUCLEOTIDE SEQUENCE [LARGE SCALE GENOMIC DNA]</scope>
    <source>
        <strain evidence="3">DTO 134E9</strain>
    </source>
</reference>
<organism evidence="2 3">
    <name type="scientific">Aspergillus wentii DTO 134E9</name>
    <dbReference type="NCBI Taxonomy" id="1073089"/>
    <lineage>
        <taxon>Eukaryota</taxon>
        <taxon>Fungi</taxon>
        <taxon>Dikarya</taxon>
        <taxon>Ascomycota</taxon>
        <taxon>Pezizomycotina</taxon>
        <taxon>Eurotiomycetes</taxon>
        <taxon>Eurotiomycetidae</taxon>
        <taxon>Eurotiales</taxon>
        <taxon>Aspergillaceae</taxon>
        <taxon>Aspergillus</taxon>
        <taxon>Aspergillus subgen. Cremei</taxon>
    </lineage>
</organism>
<keyword evidence="3" id="KW-1185">Reference proteome</keyword>